<proteinExistence type="predicted"/>
<accession>L8WW82</accession>
<dbReference type="EMBL" id="AFRT01001203">
    <property type="protein sequence ID" value="ELU41048.1"/>
    <property type="molecule type" value="Genomic_DNA"/>
</dbReference>
<sequence length="108" mass="11630">MHLVALKWWWGDNQNNKLLQIALIGTGTTRVEEYVGDEQHRCIIFDGRVTMSGTRITNLGIPEQAVHAPGEGPVPDVEVLVCGDLCAAVLMEVGVVGVFSALDIDGSD</sequence>
<organism evidence="1 2">
    <name type="scientific">Thanatephorus cucumeris (strain AG1-IA)</name>
    <name type="common">Rice sheath blight fungus</name>
    <name type="synonym">Rhizoctonia solani</name>
    <dbReference type="NCBI Taxonomy" id="983506"/>
    <lineage>
        <taxon>Eukaryota</taxon>
        <taxon>Fungi</taxon>
        <taxon>Dikarya</taxon>
        <taxon>Basidiomycota</taxon>
        <taxon>Agaricomycotina</taxon>
        <taxon>Agaricomycetes</taxon>
        <taxon>Cantharellales</taxon>
        <taxon>Ceratobasidiaceae</taxon>
        <taxon>Rhizoctonia</taxon>
        <taxon>Rhizoctonia solani AG-1</taxon>
    </lineage>
</organism>
<dbReference type="HOGENOM" id="CLU_2198783_0_0_1"/>
<gene>
    <name evidence="1" type="ORF">AG1IA_04922</name>
</gene>
<comment type="caution">
    <text evidence="1">The sequence shown here is derived from an EMBL/GenBank/DDBJ whole genome shotgun (WGS) entry which is preliminary data.</text>
</comment>
<name>L8WW82_THACA</name>
<keyword evidence="2" id="KW-1185">Reference proteome</keyword>
<protein>
    <submittedName>
        <fullName evidence="1">Uncharacterized protein</fullName>
    </submittedName>
</protein>
<dbReference type="AlphaFoldDB" id="L8WW82"/>
<reference evidence="1 2" key="1">
    <citation type="journal article" date="2013" name="Nat. Commun.">
        <title>The evolution and pathogenic mechanisms of the rice sheath blight pathogen.</title>
        <authorList>
            <person name="Zheng A."/>
            <person name="Lin R."/>
            <person name="Xu L."/>
            <person name="Qin P."/>
            <person name="Tang C."/>
            <person name="Ai P."/>
            <person name="Zhang D."/>
            <person name="Liu Y."/>
            <person name="Sun Z."/>
            <person name="Feng H."/>
            <person name="Wang Y."/>
            <person name="Chen Y."/>
            <person name="Liang X."/>
            <person name="Fu R."/>
            <person name="Li Q."/>
            <person name="Zhang J."/>
            <person name="Yu X."/>
            <person name="Xie Z."/>
            <person name="Ding L."/>
            <person name="Guan P."/>
            <person name="Tang J."/>
            <person name="Liang Y."/>
            <person name="Wang S."/>
            <person name="Deng Q."/>
            <person name="Li S."/>
            <person name="Zhu J."/>
            <person name="Wang L."/>
            <person name="Liu H."/>
            <person name="Li P."/>
        </authorList>
    </citation>
    <scope>NUCLEOTIDE SEQUENCE [LARGE SCALE GENOMIC DNA]</scope>
    <source>
        <strain evidence="2">AG-1 IA</strain>
    </source>
</reference>
<evidence type="ECO:0000313" key="1">
    <source>
        <dbReference type="EMBL" id="ELU41048.1"/>
    </source>
</evidence>
<evidence type="ECO:0000313" key="2">
    <source>
        <dbReference type="Proteomes" id="UP000011668"/>
    </source>
</evidence>
<dbReference type="Proteomes" id="UP000011668">
    <property type="component" value="Unassembled WGS sequence"/>
</dbReference>